<dbReference type="EMBL" id="CAJVCH010017132">
    <property type="protein sequence ID" value="CAG7682791.1"/>
    <property type="molecule type" value="Genomic_DNA"/>
</dbReference>
<feature type="non-terminal residue" evidence="1">
    <location>
        <position position="1"/>
    </location>
</feature>
<proteinExistence type="predicted"/>
<dbReference type="AlphaFoldDB" id="A0A8J2JAT6"/>
<name>A0A8J2JAT6_9HEXA</name>
<evidence type="ECO:0000313" key="1">
    <source>
        <dbReference type="EMBL" id="CAG7682791.1"/>
    </source>
</evidence>
<gene>
    <name evidence="1" type="ORF">AFUS01_LOCUS2919</name>
</gene>
<comment type="caution">
    <text evidence="1">The sequence shown here is derived from an EMBL/GenBank/DDBJ whole genome shotgun (WGS) entry which is preliminary data.</text>
</comment>
<sequence length="40" mass="4785">MKIMAGSKVYAVQAVSSRFLDTRIRIDYIRRYLHRILLDD</sequence>
<accession>A0A8J2JAT6</accession>
<protein>
    <submittedName>
        <fullName evidence="1">Uncharacterized protein</fullName>
    </submittedName>
</protein>
<dbReference type="Proteomes" id="UP000708208">
    <property type="component" value="Unassembled WGS sequence"/>
</dbReference>
<organism evidence="1 2">
    <name type="scientific">Allacma fusca</name>
    <dbReference type="NCBI Taxonomy" id="39272"/>
    <lineage>
        <taxon>Eukaryota</taxon>
        <taxon>Metazoa</taxon>
        <taxon>Ecdysozoa</taxon>
        <taxon>Arthropoda</taxon>
        <taxon>Hexapoda</taxon>
        <taxon>Collembola</taxon>
        <taxon>Symphypleona</taxon>
        <taxon>Sminthuridae</taxon>
        <taxon>Allacma</taxon>
    </lineage>
</organism>
<keyword evidence="2" id="KW-1185">Reference proteome</keyword>
<reference evidence="1" key="1">
    <citation type="submission" date="2021-06" db="EMBL/GenBank/DDBJ databases">
        <authorList>
            <person name="Hodson N. C."/>
            <person name="Mongue J. A."/>
            <person name="Jaron S. K."/>
        </authorList>
    </citation>
    <scope>NUCLEOTIDE SEQUENCE</scope>
</reference>
<evidence type="ECO:0000313" key="2">
    <source>
        <dbReference type="Proteomes" id="UP000708208"/>
    </source>
</evidence>